<dbReference type="FunFam" id="1.10.10.10:FF:000322">
    <property type="entry name" value="Probable disease resistance protein At1g63360"/>
    <property type="match status" value="1"/>
</dbReference>
<dbReference type="Pfam" id="PF23598">
    <property type="entry name" value="LRR_14"/>
    <property type="match status" value="1"/>
</dbReference>
<dbReference type="InterPro" id="IPR044974">
    <property type="entry name" value="Disease_R_plants"/>
</dbReference>
<dbReference type="Proteomes" id="UP001140206">
    <property type="component" value="Chromosome 2"/>
</dbReference>
<dbReference type="InterPro" id="IPR027417">
    <property type="entry name" value="P-loop_NTPase"/>
</dbReference>
<dbReference type="InterPro" id="IPR032675">
    <property type="entry name" value="LRR_dom_sf"/>
</dbReference>
<dbReference type="EMBL" id="JAMFTS010000002">
    <property type="protein sequence ID" value="KAJ4789738.1"/>
    <property type="molecule type" value="Genomic_DNA"/>
</dbReference>
<dbReference type="Gene3D" id="3.80.10.10">
    <property type="entry name" value="Ribonuclease Inhibitor"/>
    <property type="match status" value="2"/>
</dbReference>
<evidence type="ECO:0000259" key="9">
    <source>
        <dbReference type="Pfam" id="PF23598"/>
    </source>
</evidence>
<dbReference type="Gene3D" id="1.10.8.430">
    <property type="entry name" value="Helical domain of apoptotic protease-activating factors"/>
    <property type="match status" value="1"/>
</dbReference>
<keyword evidence="12" id="KW-1185">Reference proteome</keyword>
<reference evidence="10" key="1">
    <citation type="submission" date="2022-08" db="EMBL/GenBank/DDBJ databases">
        <authorList>
            <person name="Marques A."/>
        </authorList>
    </citation>
    <scope>NUCLEOTIDE SEQUENCE</scope>
    <source>
        <strain evidence="10">RhyPub2mFocal</strain>
        <tissue evidence="10">Leaves</tissue>
    </source>
</reference>
<dbReference type="CDD" id="cd14798">
    <property type="entry name" value="RX-CC_like"/>
    <property type="match status" value="1"/>
</dbReference>
<evidence type="ECO:0000256" key="1">
    <source>
        <dbReference type="ARBA" id="ARBA00008894"/>
    </source>
</evidence>
<protein>
    <submittedName>
        <fullName evidence="10">Disease resistance protein RPP8</fullName>
    </submittedName>
</protein>
<dbReference type="Gene3D" id="1.20.5.4130">
    <property type="match status" value="1"/>
</dbReference>
<keyword evidence="4" id="KW-0547">Nucleotide-binding</keyword>
<feature type="domain" description="Disease resistance N-terminal" evidence="7">
    <location>
        <begin position="6"/>
        <end position="90"/>
    </location>
</feature>
<evidence type="ECO:0000313" key="12">
    <source>
        <dbReference type="Proteomes" id="UP001140206"/>
    </source>
</evidence>
<gene>
    <name evidence="10" type="ORF">LUZ62_000378</name>
    <name evidence="11" type="ORF">LUZ62_040984</name>
</gene>
<dbReference type="InterPro" id="IPR058922">
    <property type="entry name" value="WHD_DRP"/>
</dbReference>
<organism evidence="10 12">
    <name type="scientific">Rhynchospora pubera</name>
    <dbReference type="NCBI Taxonomy" id="906938"/>
    <lineage>
        <taxon>Eukaryota</taxon>
        <taxon>Viridiplantae</taxon>
        <taxon>Streptophyta</taxon>
        <taxon>Embryophyta</taxon>
        <taxon>Tracheophyta</taxon>
        <taxon>Spermatophyta</taxon>
        <taxon>Magnoliopsida</taxon>
        <taxon>Liliopsida</taxon>
        <taxon>Poales</taxon>
        <taxon>Cyperaceae</taxon>
        <taxon>Cyperoideae</taxon>
        <taxon>Rhynchosporeae</taxon>
        <taxon>Rhynchospora</taxon>
    </lineage>
</organism>
<evidence type="ECO:0000259" key="7">
    <source>
        <dbReference type="Pfam" id="PF18052"/>
    </source>
</evidence>
<comment type="caution">
    <text evidence="10">The sequence shown here is derived from an EMBL/GenBank/DDBJ whole genome shotgun (WGS) entry which is preliminary data.</text>
</comment>
<keyword evidence="5" id="KW-0611">Plant defense</keyword>
<dbReference type="InterPro" id="IPR055414">
    <property type="entry name" value="LRR_R13L4/SHOC2-like"/>
</dbReference>
<keyword evidence="3" id="KW-0677">Repeat</keyword>
<sequence>MAEAIVHLALNKLAEAAVTETLRLYGAGGQLDSLQHELRWIQAFLKDAEAKKHLDHRAKTWVTEVRDVAYRIEDVIDTFMVDVDDHKNRQGVINALKQVLRNPKKLPIVRKLTSEMDAIQTRLREIKDCTEKYGINRELKEDLSSNPSNPFKGVMLPDEDDPDVVGLEMDTEEIVKLLLDPNTPRRRVVSIVGQGGLGKTTLAKKAYNSDKVKSEFKIRMWLSISQQFQFINVLRTMLEGIRPLNQYENDLLKDPKSQQRAVEHFAKELNRLLKKERYLIIMDDVWTPDLWNYVQDVLPDTNKGSRVLVTTRISEIATKADSTSDPYNMRYLSEEESQELLLKNAFPFQDPKAYLDGLSDLPKKFARKCGNLPLALKVAGGRLSRELPTYNSWHKILQKFSWHDGDGKNCTNILATSYEDTPAYLKPCFMYFALYPEDHKIKVKDLIRMWVSEGFIPEKNGTTMEETAEDYLGELVQRSMIQVVERHLNGSIKYCRIHDLLRDLAIEKAKEINFLQIISNQGDACCNSSTTVRRAALHCYREDIMPYTGPNLRSLVVFGNDTPVIDNFKNLKILSGNYLTLPKKFAKKLTQLRYCGTSKIIEVKSISHMRNLQTFYFNDVSLREDYHHKELDCIWNIKTLRHVIVSGYNCFGPPPKTDLPNLQTLKRVRVRESWLVEGWPKMPNIRVLRLYDFPPNYKESFCNFLMEAPHLTSLRVACCDKPYERLDMSSFPCYDHMQSLLMNGQWNNYECIIGGVKQYKALDIRLFPIHLVKLQIIYCDFQEDPMQVIEKLKNLRKLELDEGQHYQKQLSCSARGFPRLEYLILKQLESLKEWKVEKGGMPLLKEIEIKSCRDLVAIPELQHMTRLNKLFLWRVHKNLHGRLEGPESYKLQHIPTVYY</sequence>
<dbReference type="GO" id="GO:0009626">
    <property type="term" value="P:plant-type hypersensitive response"/>
    <property type="evidence" value="ECO:0007669"/>
    <property type="project" value="UniProtKB-ARBA"/>
</dbReference>
<evidence type="ECO:0000256" key="5">
    <source>
        <dbReference type="ARBA" id="ARBA00022821"/>
    </source>
</evidence>
<dbReference type="GO" id="GO:0043531">
    <property type="term" value="F:ADP binding"/>
    <property type="evidence" value="ECO:0007669"/>
    <property type="project" value="InterPro"/>
</dbReference>
<dbReference type="Pfam" id="PF23559">
    <property type="entry name" value="WHD_DRP"/>
    <property type="match status" value="1"/>
</dbReference>
<dbReference type="InterPro" id="IPR038005">
    <property type="entry name" value="RX-like_CC"/>
</dbReference>
<dbReference type="AlphaFoldDB" id="A0AAV8BMR2"/>
<dbReference type="PRINTS" id="PR00364">
    <property type="entry name" value="DISEASERSIST"/>
</dbReference>
<evidence type="ECO:0000256" key="4">
    <source>
        <dbReference type="ARBA" id="ARBA00022741"/>
    </source>
</evidence>
<dbReference type="Gene3D" id="3.40.50.300">
    <property type="entry name" value="P-loop containing nucleotide triphosphate hydrolases"/>
    <property type="match status" value="1"/>
</dbReference>
<dbReference type="GO" id="GO:0002758">
    <property type="term" value="P:innate immune response-activating signaling pathway"/>
    <property type="evidence" value="ECO:0007669"/>
    <property type="project" value="UniProtKB-ARBA"/>
</dbReference>
<dbReference type="Pfam" id="PF00931">
    <property type="entry name" value="NB-ARC"/>
    <property type="match status" value="1"/>
</dbReference>
<dbReference type="InterPro" id="IPR041118">
    <property type="entry name" value="Rx_N"/>
</dbReference>
<dbReference type="PANTHER" id="PTHR23155:SF1228">
    <property type="entry name" value="NB-ARC DOMAIN CONTAINING PROTEIN, EXPRESSED"/>
    <property type="match status" value="1"/>
</dbReference>
<dbReference type="Gene3D" id="1.10.10.10">
    <property type="entry name" value="Winged helix-like DNA-binding domain superfamily/Winged helix DNA-binding domain"/>
    <property type="match status" value="1"/>
</dbReference>
<dbReference type="FunFam" id="3.40.50.300:FF:001091">
    <property type="entry name" value="Probable disease resistance protein At1g61300"/>
    <property type="match status" value="1"/>
</dbReference>
<evidence type="ECO:0000313" key="11">
    <source>
        <dbReference type="EMBL" id="KAJ4789738.1"/>
    </source>
</evidence>
<dbReference type="InterPro" id="IPR036388">
    <property type="entry name" value="WH-like_DNA-bd_sf"/>
</dbReference>
<proteinExistence type="inferred from homology"/>
<feature type="domain" description="NB-ARC" evidence="6">
    <location>
        <begin position="169"/>
        <end position="347"/>
    </location>
</feature>
<feature type="domain" description="Disease resistance protein winged helix" evidence="8">
    <location>
        <begin position="434"/>
        <end position="505"/>
    </location>
</feature>
<keyword evidence="2" id="KW-0433">Leucine-rich repeat</keyword>
<evidence type="ECO:0000256" key="3">
    <source>
        <dbReference type="ARBA" id="ARBA00022737"/>
    </source>
</evidence>
<comment type="similarity">
    <text evidence="1">Belongs to the disease resistance NB-LRR family.</text>
</comment>
<dbReference type="PANTHER" id="PTHR23155">
    <property type="entry name" value="DISEASE RESISTANCE PROTEIN RP"/>
    <property type="match status" value="1"/>
</dbReference>
<dbReference type="EMBL" id="JAMFTS010000099">
    <property type="protein sequence ID" value="KAJ4744376.1"/>
    <property type="molecule type" value="Genomic_DNA"/>
</dbReference>
<dbReference type="Pfam" id="PF18052">
    <property type="entry name" value="Rx_N"/>
    <property type="match status" value="1"/>
</dbReference>
<evidence type="ECO:0000256" key="2">
    <source>
        <dbReference type="ARBA" id="ARBA00022614"/>
    </source>
</evidence>
<dbReference type="InterPro" id="IPR042197">
    <property type="entry name" value="Apaf_helical"/>
</dbReference>
<dbReference type="SUPFAM" id="SSF52540">
    <property type="entry name" value="P-loop containing nucleoside triphosphate hydrolases"/>
    <property type="match status" value="1"/>
</dbReference>
<evidence type="ECO:0000259" key="8">
    <source>
        <dbReference type="Pfam" id="PF23559"/>
    </source>
</evidence>
<dbReference type="SUPFAM" id="SSF52058">
    <property type="entry name" value="L domain-like"/>
    <property type="match status" value="1"/>
</dbReference>
<evidence type="ECO:0000259" key="6">
    <source>
        <dbReference type="Pfam" id="PF00931"/>
    </source>
</evidence>
<dbReference type="GO" id="GO:0042742">
    <property type="term" value="P:defense response to bacterium"/>
    <property type="evidence" value="ECO:0007669"/>
    <property type="project" value="UniProtKB-ARBA"/>
</dbReference>
<accession>A0AAV8BMR2</accession>
<evidence type="ECO:0000313" key="10">
    <source>
        <dbReference type="EMBL" id="KAJ4744376.1"/>
    </source>
</evidence>
<feature type="domain" description="Disease resistance R13L4/SHOC-2-like LRR" evidence="9">
    <location>
        <begin position="552"/>
        <end position="853"/>
    </location>
</feature>
<dbReference type="InterPro" id="IPR002182">
    <property type="entry name" value="NB-ARC"/>
</dbReference>
<name>A0AAV8BMR2_9POAL</name>